<protein>
    <submittedName>
        <fullName evidence="1">Uncharacterized protein</fullName>
    </submittedName>
</protein>
<evidence type="ECO:0000313" key="1">
    <source>
        <dbReference type="EMBL" id="EGV60021.1"/>
    </source>
</evidence>
<evidence type="ECO:0000313" key="2">
    <source>
        <dbReference type="Proteomes" id="UP000000707"/>
    </source>
</evidence>
<dbReference type="KEGG" id="cten:18246279"/>
<dbReference type="Proteomes" id="UP000000707">
    <property type="component" value="Unassembled WGS sequence"/>
</dbReference>
<name>G3BFC0_CANTC</name>
<sequence>MPEATIKELQDKINALSGIVEKQSVLISKTGQQLIEMQVKNVKRSMKDTGSSTPAANVDMSDYVTNEDIVQLVGELQSQLDLVEDRSISRLFNASLDKDSQLIHIIPNRDGEITDLFPQTLADFRALDKSDVIQLCEFYELITPGAENLDKLLSDTTSETVAQAHQVLDSGAEAKLKASDEEVKGMKKELARYFGLVKYEESS</sequence>
<dbReference type="AlphaFoldDB" id="G3BFC0"/>
<gene>
    <name evidence="1" type="ORF">CANTEDRAFT_111434</name>
</gene>
<dbReference type="EMBL" id="GL996528">
    <property type="protein sequence ID" value="EGV60021.1"/>
    <property type="molecule type" value="Genomic_DNA"/>
</dbReference>
<accession>G3BFC0</accession>
<dbReference type="GeneID" id="18246279"/>
<dbReference type="HOGENOM" id="CLU_110337_0_0_1"/>
<keyword evidence="2" id="KW-1185">Reference proteome</keyword>
<proteinExistence type="predicted"/>
<dbReference type="InterPro" id="IPR012917">
    <property type="entry name" value="DUF3294"/>
</dbReference>
<dbReference type="OrthoDB" id="73168at2759"/>
<dbReference type="Pfam" id="PF07957">
    <property type="entry name" value="DUF3294"/>
    <property type="match status" value="1"/>
</dbReference>
<organism evidence="2">
    <name type="scientific">Candida tenuis (strain ATCC 10573 / BCRC 21748 / CBS 615 / JCM 9827 / NBRC 10315 / NRRL Y-1498 / VKM Y-70)</name>
    <name type="common">Yeast</name>
    <name type="synonym">Yamadazyma tenuis</name>
    <dbReference type="NCBI Taxonomy" id="590646"/>
    <lineage>
        <taxon>Eukaryota</taxon>
        <taxon>Fungi</taxon>
        <taxon>Dikarya</taxon>
        <taxon>Ascomycota</taxon>
        <taxon>Saccharomycotina</taxon>
        <taxon>Pichiomycetes</taxon>
        <taxon>Debaryomycetaceae</taxon>
        <taxon>Yamadazyma</taxon>
    </lineage>
</organism>
<reference evidence="1 2" key="1">
    <citation type="journal article" date="2011" name="Proc. Natl. Acad. Sci. U.S.A.">
        <title>Comparative genomics of xylose-fermenting fungi for enhanced biofuel production.</title>
        <authorList>
            <person name="Wohlbach D.J."/>
            <person name="Kuo A."/>
            <person name="Sato T.K."/>
            <person name="Potts K.M."/>
            <person name="Salamov A.A."/>
            <person name="LaButti K.M."/>
            <person name="Sun H."/>
            <person name="Clum A."/>
            <person name="Pangilinan J.L."/>
            <person name="Lindquist E.A."/>
            <person name="Lucas S."/>
            <person name="Lapidus A."/>
            <person name="Jin M."/>
            <person name="Gunawan C."/>
            <person name="Balan V."/>
            <person name="Dale B.E."/>
            <person name="Jeffries T.W."/>
            <person name="Zinkel R."/>
            <person name="Barry K.W."/>
            <person name="Grigoriev I.V."/>
            <person name="Gasch A.P."/>
        </authorList>
    </citation>
    <scope>NUCLEOTIDE SEQUENCE [LARGE SCALE GENOMIC DNA]</scope>
    <source>
        <strain evidence="2">ATCC 10573 / BCRC 21748 / CBS 615 / JCM 9827 / NBRC 10315 / NRRL Y-1498 / VKM Y-70</strain>
    </source>
</reference>
<dbReference type="eggNOG" id="ENOG502RXKB">
    <property type="taxonomic scope" value="Eukaryota"/>
</dbReference>